<evidence type="ECO:0000256" key="1">
    <source>
        <dbReference type="SAM" id="MobiDB-lite"/>
    </source>
</evidence>
<reference evidence="2" key="1">
    <citation type="submission" date="2015-04" db="UniProtKB">
        <authorList>
            <consortium name="EnsemblPlants"/>
        </authorList>
    </citation>
    <scope>IDENTIFICATION</scope>
</reference>
<evidence type="ECO:0000313" key="3">
    <source>
        <dbReference type="Proteomes" id="UP000026962"/>
    </source>
</evidence>
<dbReference type="Gramene" id="OPUNC04G07690.2">
    <property type="protein sequence ID" value="OPUNC04G07690.2"/>
    <property type="gene ID" value="OPUNC04G07690"/>
</dbReference>
<dbReference type="HOGENOM" id="CLU_2642350_0_0_1"/>
<dbReference type="Proteomes" id="UP000026962">
    <property type="component" value="Chromosome 4"/>
</dbReference>
<reference evidence="2" key="2">
    <citation type="submission" date="2018-05" db="EMBL/GenBank/DDBJ databases">
        <title>OpunRS2 (Oryza punctata Reference Sequence Version 2).</title>
        <authorList>
            <person name="Zhang J."/>
            <person name="Kudrna D."/>
            <person name="Lee S."/>
            <person name="Talag J."/>
            <person name="Welchert J."/>
            <person name="Wing R.A."/>
        </authorList>
    </citation>
    <scope>NUCLEOTIDE SEQUENCE [LARGE SCALE GENOMIC DNA]</scope>
</reference>
<keyword evidence="3" id="KW-1185">Reference proteome</keyword>
<feature type="region of interest" description="Disordered" evidence="1">
    <location>
        <begin position="1"/>
        <end position="29"/>
    </location>
</feature>
<evidence type="ECO:0000313" key="2">
    <source>
        <dbReference type="EnsemblPlants" id="OPUNC04G07690.2"/>
    </source>
</evidence>
<sequence length="77" mass="7726">MGGAAGASRFDGDDLGGSGGASRSACDRHGEQAQEGYLVNLGMTAAMGRGGSLPAGRTPNSEQEHNVSIRLDGQHLG</sequence>
<dbReference type="EnsemblPlants" id="OPUNC04G07690.2">
    <property type="protein sequence ID" value="OPUNC04G07690.2"/>
    <property type="gene ID" value="OPUNC04G07690"/>
</dbReference>
<protein>
    <submittedName>
        <fullName evidence="2">Uncharacterized protein</fullName>
    </submittedName>
</protein>
<name>A0A0E0KPI4_ORYPU</name>
<dbReference type="AlphaFoldDB" id="A0A0E0KPI4"/>
<organism evidence="2">
    <name type="scientific">Oryza punctata</name>
    <name type="common">Red rice</name>
    <dbReference type="NCBI Taxonomy" id="4537"/>
    <lineage>
        <taxon>Eukaryota</taxon>
        <taxon>Viridiplantae</taxon>
        <taxon>Streptophyta</taxon>
        <taxon>Embryophyta</taxon>
        <taxon>Tracheophyta</taxon>
        <taxon>Spermatophyta</taxon>
        <taxon>Magnoliopsida</taxon>
        <taxon>Liliopsida</taxon>
        <taxon>Poales</taxon>
        <taxon>Poaceae</taxon>
        <taxon>BOP clade</taxon>
        <taxon>Oryzoideae</taxon>
        <taxon>Oryzeae</taxon>
        <taxon>Oryzinae</taxon>
        <taxon>Oryza</taxon>
    </lineage>
</organism>
<feature type="region of interest" description="Disordered" evidence="1">
    <location>
        <begin position="48"/>
        <end position="77"/>
    </location>
</feature>
<proteinExistence type="predicted"/>
<accession>A0A0E0KPI4</accession>